<dbReference type="EMBL" id="PJQY01001096">
    <property type="protein sequence ID" value="PQQ05354.1"/>
    <property type="molecule type" value="Genomic_DNA"/>
</dbReference>
<evidence type="ECO:0000313" key="1">
    <source>
        <dbReference type="EMBL" id="PQQ05354.1"/>
    </source>
</evidence>
<sequence length="103" mass="11912">MDITGADYNHNGVFPRLENLKHLELVVVSDYDQALHHLTYFLKVSPYLQRLVLKFDMRLVAQTGTVACRETGEIEKAAKYHYLKVVEVTGYRPWHVLLNLSLP</sequence>
<protein>
    <submittedName>
        <fullName evidence="1">Putative FBD-associated F-box protein</fullName>
    </submittedName>
</protein>
<proteinExistence type="predicted"/>
<dbReference type="Proteomes" id="UP000250321">
    <property type="component" value="Unassembled WGS sequence"/>
</dbReference>
<dbReference type="STRING" id="2094558.A0A314YLC0"/>
<reference evidence="1 2" key="1">
    <citation type="submission" date="2018-02" db="EMBL/GenBank/DDBJ databases">
        <title>Draft genome of wild Prunus yedoensis var. nudiflora.</title>
        <authorList>
            <person name="Baek S."/>
            <person name="Kim J.-H."/>
            <person name="Choi K."/>
            <person name="Kim G.-B."/>
            <person name="Cho A."/>
            <person name="Jang H."/>
            <person name="Shin C.-H."/>
            <person name="Yu H.-J."/>
            <person name="Mun J.-H."/>
        </authorList>
    </citation>
    <scope>NUCLEOTIDE SEQUENCE [LARGE SCALE GENOMIC DNA]</scope>
    <source>
        <strain evidence="2">cv. Jeju island</strain>
        <tissue evidence="1">Leaf</tissue>
    </source>
</reference>
<evidence type="ECO:0000313" key="2">
    <source>
        <dbReference type="Proteomes" id="UP000250321"/>
    </source>
</evidence>
<gene>
    <name evidence="1" type="ORF">Pyn_36548</name>
</gene>
<comment type="caution">
    <text evidence="1">The sequence shown here is derived from an EMBL/GenBank/DDBJ whole genome shotgun (WGS) entry which is preliminary data.</text>
</comment>
<keyword evidence="2" id="KW-1185">Reference proteome</keyword>
<name>A0A314YLC0_PRUYE</name>
<accession>A0A314YLC0</accession>
<organism evidence="1 2">
    <name type="scientific">Prunus yedoensis var. nudiflora</name>
    <dbReference type="NCBI Taxonomy" id="2094558"/>
    <lineage>
        <taxon>Eukaryota</taxon>
        <taxon>Viridiplantae</taxon>
        <taxon>Streptophyta</taxon>
        <taxon>Embryophyta</taxon>
        <taxon>Tracheophyta</taxon>
        <taxon>Spermatophyta</taxon>
        <taxon>Magnoliopsida</taxon>
        <taxon>eudicotyledons</taxon>
        <taxon>Gunneridae</taxon>
        <taxon>Pentapetalae</taxon>
        <taxon>rosids</taxon>
        <taxon>fabids</taxon>
        <taxon>Rosales</taxon>
        <taxon>Rosaceae</taxon>
        <taxon>Amygdaloideae</taxon>
        <taxon>Amygdaleae</taxon>
        <taxon>Prunus</taxon>
    </lineage>
</organism>
<dbReference type="AlphaFoldDB" id="A0A314YLC0"/>